<dbReference type="InterPro" id="IPR050161">
    <property type="entry name" value="Siro_Cobalamin_biosynth"/>
</dbReference>
<dbReference type="GO" id="GO:0032259">
    <property type="term" value="P:methylation"/>
    <property type="evidence" value="ECO:0007669"/>
    <property type="project" value="UniProtKB-KW"/>
</dbReference>
<evidence type="ECO:0000256" key="1">
    <source>
        <dbReference type="ARBA" id="ARBA00022603"/>
    </source>
</evidence>
<dbReference type="PANTHER" id="PTHR45790">
    <property type="entry name" value="SIROHEME SYNTHASE-RELATED"/>
    <property type="match status" value="1"/>
</dbReference>
<evidence type="ECO:0000256" key="3">
    <source>
        <dbReference type="ARBA" id="ARBA00022691"/>
    </source>
</evidence>
<protein>
    <submittedName>
        <fullName evidence="6">Tetrapyrrole methylase</fullName>
    </submittedName>
</protein>
<dbReference type="EMBL" id="UPXX01000013">
    <property type="protein sequence ID" value="VBB42134.1"/>
    <property type="molecule type" value="Genomic_DNA"/>
</dbReference>
<feature type="domain" description="Tetrapyrrole methylase" evidence="5">
    <location>
        <begin position="38"/>
        <end position="265"/>
    </location>
</feature>
<evidence type="ECO:0000259" key="5">
    <source>
        <dbReference type="Pfam" id="PF00590"/>
    </source>
</evidence>
<dbReference type="InterPro" id="IPR000878">
    <property type="entry name" value="4pyrrol_Mease"/>
</dbReference>
<dbReference type="InterPro" id="IPR014777">
    <property type="entry name" value="4pyrrole_Mease_sub1"/>
</dbReference>
<dbReference type="InterPro" id="IPR014776">
    <property type="entry name" value="4pyrrole_Mease_sub2"/>
</dbReference>
<dbReference type="Gene3D" id="3.30.950.10">
    <property type="entry name" value="Methyltransferase, Cobalt-precorrin-4 Transmethylase, Domain 2"/>
    <property type="match status" value="2"/>
</dbReference>
<feature type="domain" description="Tetrapyrrole methylase" evidence="5">
    <location>
        <begin position="303"/>
        <end position="517"/>
    </location>
</feature>
<dbReference type="AlphaFoldDB" id="A0A653A298"/>
<keyword evidence="4" id="KW-0732">Signal</keyword>
<dbReference type="InterPro" id="IPR035996">
    <property type="entry name" value="4pyrrol_Methylase_sf"/>
</dbReference>
<keyword evidence="1 6" id="KW-0489">Methyltransferase</keyword>
<accession>A0A653A298</accession>
<keyword evidence="2" id="KW-0808">Transferase</keyword>
<keyword evidence="3" id="KW-0949">S-adenosyl-L-methionine</keyword>
<dbReference type="Pfam" id="PF00590">
    <property type="entry name" value="TP_methylase"/>
    <property type="match status" value="2"/>
</dbReference>
<proteinExistence type="predicted"/>
<feature type="chain" id="PRO_5024896544" evidence="4">
    <location>
        <begin position="23"/>
        <end position="552"/>
    </location>
</feature>
<dbReference type="SUPFAM" id="SSF53790">
    <property type="entry name" value="Tetrapyrrole methylase"/>
    <property type="match status" value="2"/>
</dbReference>
<reference evidence="6" key="1">
    <citation type="submission" date="2018-07" db="EMBL/GenBank/DDBJ databases">
        <authorList>
            <consortium name="Genoscope - CEA"/>
            <person name="William W."/>
        </authorList>
    </citation>
    <scope>NUCLEOTIDE SEQUENCE</scope>
    <source>
        <strain evidence="6">IK1</strain>
    </source>
</reference>
<sequence length="552" mass="59839">MKKTRILTCILACVCSLFMACAASSEIQSTQATTRGAFFLVGIGPGDADLLTAKALSTIQSADVVFCSADIRERLSSLVDVNRKQVFDGFQGLGSFYRQDCNALAEDQRKKNGIPCETYQGKQAELAEIVRKGVAEGKKMAFLSPGDPTLYGADAWTLQELADLNPSVVPGLSAFNAANAVLRAGLGEVILTTPFCGDDAEQQKDTLENLARYDKATLVIFVPGDMAYLVKRLSASFPSDTPVAVVNHAGQQEKTGVYVGTIGDLKQKSPVQGTGFYLLYVGKALKDAPYRAAFADKVKGSGKFYLVGTGPGDPDLATLRALEVIQKADLVFASEKLSDRFQKELSGKEVIFGFHRLFPFYGKSCSEVSDAEKKKEKMSCDEFHRKQAEFAARVRKAVAEGKTVVMMDSGDPLVYGPSSWTLQELKDVDTEVVPGLSCFNAANAALAQGIADDRRFHSVVLASGWSVEEMAPLQCTMALFTMRTEFKKFIDILSAHYPPDTPVAIVSSAGYAGREMVSKRRLSGLMGQEATENLPFEYMIYIGDSLDVGAER</sequence>
<dbReference type="GO" id="GO:0008168">
    <property type="term" value="F:methyltransferase activity"/>
    <property type="evidence" value="ECO:0007669"/>
    <property type="project" value="UniProtKB-KW"/>
</dbReference>
<gene>
    <name evidence="6" type="ORF">TRIP_B200274</name>
</gene>
<dbReference type="PROSITE" id="PS51257">
    <property type="entry name" value="PROKAR_LIPOPROTEIN"/>
    <property type="match status" value="1"/>
</dbReference>
<dbReference type="CDD" id="cd11724">
    <property type="entry name" value="TP_methylase"/>
    <property type="match status" value="2"/>
</dbReference>
<organism evidence="6">
    <name type="scientific">Uncultured Desulfatiglans sp</name>
    <dbReference type="NCBI Taxonomy" id="1748965"/>
    <lineage>
        <taxon>Bacteria</taxon>
        <taxon>Pseudomonadati</taxon>
        <taxon>Thermodesulfobacteriota</taxon>
        <taxon>Desulfobacteria</taxon>
        <taxon>Desulfatiglandales</taxon>
        <taxon>Desulfatiglandaceae</taxon>
        <taxon>Desulfatiglans</taxon>
        <taxon>environmental samples</taxon>
    </lineage>
</organism>
<evidence type="ECO:0000313" key="6">
    <source>
        <dbReference type="EMBL" id="VBB42134.1"/>
    </source>
</evidence>
<evidence type="ECO:0000256" key="2">
    <source>
        <dbReference type="ARBA" id="ARBA00022679"/>
    </source>
</evidence>
<feature type="signal peptide" evidence="4">
    <location>
        <begin position="1"/>
        <end position="22"/>
    </location>
</feature>
<dbReference type="Gene3D" id="3.40.1010.10">
    <property type="entry name" value="Cobalt-precorrin-4 Transmethylase, Domain 1"/>
    <property type="match status" value="2"/>
</dbReference>
<name>A0A653A298_UNCDX</name>
<evidence type="ECO:0000256" key="4">
    <source>
        <dbReference type="SAM" id="SignalP"/>
    </source>
</evidence>